<dbReference type="GO" id="GO:0016192">
    <property type="term" value="P:vesicle-mediated transport"/>
    <property type="evidence" value="ECO:0007669"/>
    <property type="project" value="UniProtKB-ARBA"/>
</dbReference>
<feature type="compositionally biased region" description="Polar residues" evidence="1">
    <location>
        <begin position="402"/>
        <end position="411"/>
    </location>
</feature>
<dbReference type="GO" id="GO:0005085">
    <property type="term" value="F:guanyl-nucleotide exchange factor activity"/>
    <property type="evidence" value="ECO:0007669"/>
    <property type="project" value="InterPro"/>
</dbReference>
<feature type="domain" description="SEC7" evidence="2">
    <location>
        <begin position="708"/>
        <end position="934"/>
    </location>
</feature>
<proteinExistence type="predicted"/>
<dbReference type="SUPFAM" id="SSF48425">
    <property type="entry name" value="Sec7 domain"/>
    <property type="match status" value="1"/>
</dbReference>
<dbReference type="EMBL" id="HE575321">
    <property type="protein sequence ID" value="CCC91958.1"/>
    <property type="molecule type" value="Genomic_DNA"/>
</dbReference>
<feature type="compositionally biased region" description="Low complexity" evidence="1">
    <location>
        <begin position="93"/>
        <end position="106"/>
    </location>
</feature>
<feature type="region of interest" description="Disordered" evidence="1">
    <location>
        <begin position="1757"/>
        <end position="1789"/>
    </location>
</feature>
<dbReference type="SMART" id="SM00222">
    <property type="entry name" value="Sec7"/>
    <property type="match status" value="1"/>
</dbReference>
<feature type="region of interest" description="Disordered" evidence="1">
    <location>
        <begin position="614"/>
        <end position="670"/>
    </location>
</feature>
<organism evidence="3">
    <name type="scientific">Trypanosoma congolense (strain IL3000)</name>
    <dbReference type="NCBI Taxonomy" id="1068625"/>
    <lineage>
        <taxon>Eukaryota</taxon>
        <taxon>Discoba</taxon>
        <taxon>Euglenozoa</taxon>
        <taxon>Kinetoplastea</taxon>
        <taxon>Metakinetoplastina</taxon>
        <taxon>Trypanosomatida</taxon>
        <taxon>Trypanosomatidae</taxon>
        <taxon>Trypanosoma</taxon>
        <taxon>Nannomonas</taxon>
    </lineage>
</organism>
<dbReference type="VEuPathDB" id="TriTrypDB:TcIL3000_8_1770"/>
<feature type="region of interest" description="Disordered" evidence="1">
    <location>
        <begin position="395"/>
        <end position="414"/>
    </location>
</feature>
<name>G0URE6_TRYCI</name>
<dbReference type="Gene3D" id="1.10.1000.11">
    <property type="entry name" value="Arf Nucleotide-binding Site Opener,domain 2"/>
    <property type="match status" value="1"/>
</dbReference>
<dbReference type="GO" id="GO:0012505">
    <property type="term" value="C:endomembrane system"/>
    <property type="evidence" value="ECO:0007669"/>
    <property type="project" value="UniProtKB-ARBA"/>
</dbReference>
<dbReference type="PROSITE" id="PS50190">
    <property type="entry name" value="SEC7"/>
    <property type="match status" value="1"/>
</dbReference>
<dbReference type="PANTHER" id="PTHR10663:SF388">
    <property type="entry name" value="GOLGI-SPECIFIC BREFELDIN A-RESISTANCE GUANINE NUCLEOTIDE EXCHANGE FACTOR 1"/>
    <property type="match status" value="1"/>
</dbReference>
<accession>G0URE6</accession>
<feature type="compositionally biased region" description="Low complexity" evidence="1">
    <location>
        <begin position="59"/>
        <end position="75"/>
    </location>
</feature>
<dbReference type="InterPro" id="IPR000904">
    <property type="entry name" value="Sec7_dom"/>
</dbReference>
<evidence type="ECO:0000256" key="1">
    <source>
        <dbReference type="SAM" id="MobiDB-lite"/>
    </source>
</evidence>
<evidence type="ECO:0000259" key="2">
    <source>
        <dbReference type="PROSITE" id="PS50190"/>
    </source>
</evidence>
<gene>
    <name evidence="3" type="ORF">TCIL3000_8_1770</name>
</gene>
<dbReference type="Gene3D" id="1.10.220.20">
    <property type="match status" value="1"/>
</dbReference>
<dbReference type="PANTHER" id="PTHR10663">
    <property type="entry name" value="GUANYL-NUCLEOTIDE EXCHANGE FACTOR"/>
    <property type="match status" value="1"/>
</dbReference>
<dbReference type="InterPro" id="IPR035999">
    <property type="entry name" value="Sec7_dom_sf"/>
</dbReference>
<dbReference type="GO" id="GO:0005737">
    <property type="term" value="C:cytoplasm"/>
    <property type="evidence" value="ECO:0007669"/>
    <property type="project" value="UniProtKB-ARBA"/>
</dbReference>
<dbReference type="Pfam" id="PF01369">
    <property type="entry name" value="Sec7"/>
    <property type="match status" value="1"/>
</dbReference>
<evidence type="ECO:0000313" key="3">
    <source>
        <dbReference type="EMBL" id="CCC91958.1"/>
    </source>
</evidence>
<reference evidence="3" key="1">
    <citation type="journal article" date="2012" name="Proc. Natl. Acad. Sci. U.S.A.">
        <title>Antigenic diversity is generated by distinct evolutionary mechanisms in African trypanosome species.</title>
        <authorList>
            <person name="Jackson A.P."/>
            <person name="Berry A."/>
            <person name="Aslett M."/>
            <person name="Allison H.C."/>
            <person name="Burton P."/>
            <person name="Vavrova-Anderson J."/>
            <person name="Brown R."/>
            <person name="Browne H."/>
            <person name="Corton N."/>
            <person name="Hauser H."/>
            <person name="Gamble J."/>
            <person name="Gilderthorp R."/>
            <person name="Marcello L."/>
            <person name="McQuillan J."/>
            <person name="Otto T.D."/>
            <person name="Quail M.A."/>
            <person name="Sanders M.J."/>
            <person name="van Tonder A."/>
            <person name="Ginger M.L."/>
            <person name="Field M.C."/>
            <person name="Barry J.D."/>
            <person name="Hertz-Fowler C."/>
            <person name="Berriman M."/>
        </authorList>
    </citation>
    <scope>NUCLEOTIDE SEQUENCE</scope>
    <source>
        <strain evidence="3">IL3000</strain>
    </source>
</reference>
<dbReference type="InterPro" id="IPR023394">
    <property type="entry name" value="Sec7_C_sf"/>
</dbReference>
<dbReference type="GO" id="GO:0032012">
    <property type="term" value="P:regulation of ARF protein signal transduction"/>
    <property type="evidence" value="ECO:0007669"/>
    <property type="project" value="InterPro"/>
</dbReference>
<feature type="region of interest" description="Disordered" evidence="1">
    <location>
        <begin position="1948"/>
        <end position="1967"/>
    </location>
</feature>
<protein>
    <recommendedName>
        <fullName evidence="2">SEC7 domain-containing protein</fullName>
    </recommendedName>
</protein>
<sequence>MQFKGQNSADLENRRTFMVQLHAFLLQARHIVSGTPKGKLRDILGSIDEWIKEVSTAEVATPSTTASTHTSVTEVTADETSKTLQPGAVGADETAAAPEATSSESSRLPSKPQVEDCSPPTAAAAGSAEVDGVDRQKGPETIANYSSDLSERNVEDLARFIASLFVGAASEDVKLRNVGRNAARITITRCFSILDNVLLQVVDELYNSQTQEVDVGARDIATERRSERAALFVSFAHDITSCVNAIGSCVNTLTKPSDFQSVRFATQVCIDVLKQLRHTAVHFERRFMSQELRHTREVIGGTAAHCDNVAHDTRGEARHSAERRAEDLKQRLGPAFLGSITHLMGLLRPVVGFLINVVSIKPSATSEEEKTTKNDAVTNLFGFARWQWRASHLKRHGDPPLDSQSEASRSTEVVDGTDVSQQSYRVVCRVVESVLLTSFSPEFMACMAQHCGDNSEGRILAVRLLRDMVSELVDKDVTEMEYVLRHARWRKRVADGILNCVVSVRASVLDVGLEILQRIVVSCPHHLGTEVGFLYSNGIFGLLESDSTPPFVRRALLHHIIDTFFIKSNLPGESPLFQCYRRFDLNIHWHQLNIIQQTVVSLAKVVRCAAPDEFDDVEGPKPRKSVTLSGGGVTGSSNERGGEGGSQNNTQTADGVSKGQPANAGGLDDGTITMQRSLPFLALHGLSTMVELLAKQIPHNTGLSNWKPLPRLLNRKRKMEQERIIEAINSSPVKGIRRLFNIKDDEWQTESDSVIAENNWSHRHIPYPSTPEAEERVRRIAQFLKETPSLSSEAVSDFLSYPAVIPLQVCRAFMDSLPLAGKSLLQGFQELFSTVKLPKEGQRIERLIEFFCSSYYKAGTEGAVDTDNFPFVSEDACFIAGIGIIMLNTNLHNPNASSVKMTADSFYSQMRECNNNKGFSRRFTDGIFEEISTRSLSNLLDATAVNAKRCDSMAPHGRMDSLFFTSDDRKEMAFNVARQRIADETRELVFRCSRLEAGDDGLDLAEGESAQEYWTSVTQDLFLSTWPSLSAVFGAEVEGHQLPNDALLLYVSGLRSSLFLSAAFGLHTECDTSQSALMHLSTFESVRDVCHSCLLEVASSHHSVHFSSRCWVPVVELLVSIRKEQNQTQPHQMQSQQRRAILVQMESLFAHLEEITREYCNMNVHEAPPVIVVAVRELLQGVSMLLRDTSGDCPSLTAALYVVRRLLSYSVISHDQEMGAVVTNLINARDLSGFIIPALVDVVEAWCDKGDEGLQAITGFAVDVLSVVWNSCVRDANSTQQVVSITELTDCFSFFQLCRERCANSPVAQMHMLQGVKELVACTAFAESSIKSRASRGVSSRTLFDMALVWERLLHSVAHAVSSKSTVDTEMCSLAVHILQKLICISCGTGSSLPSARMRQEPLKVLLSILSNVAYVGGMCSGMESAQSCLSQLSFLCTSALSHEPVPLSEGVEVTSDGGDLEVSGANTTQARLTRCLIQNMQAREDFVVLHVVERMCMMLCCQAQETRAEVISALRVLCRQLKGRDQRQHLVVHMADTILEASLDRTTLESNSSVAAVGPAAEVSSWATSFALLNLPTPPTMRKCSAAAFRTTLPQLLNFISHDLLADASVEELASLAVIVMERCLLPLAVSRHSSSHMRPLAVRSIMQCAALCVSAVSRLSEPLTETEKEAVGACLSSITGSVGLVLLSAYIPRELIVPHNTQYVGNQWGTSASPELAAYVEAGWGTIEFFSTKEPHDITGSCLCATMRIVGERSEGSSYESRGVAAGDPAEDKPGMTADGEADSSTHAEVAVVSDERLIEYCNLMVQLLPALPKVLDVIVPLLHMGISERQGGQARDQGWWSLPSCNYKVLGDLLLNASSIFFAAYWRVNHTAEMEHFVTQSVTKGRVAAPINKGSALLPHSAVRGALNAYFSLALLMDSARLREVLVEVLRGTALAQSLSSSARRPRYAGDTLPDGTASPQLSPRGQQFVRACNVGMYQELSAVVIHWTKNLMSQVQPDTSTLAGEQQKGLAMVMREPIVFKGLVELLTAAGGDIVTTVHDYLAWYIADHQPQ</sequence>
<feature type="region of interest" description="Disordered" evidence="1">
    <location>
        <begin position="56"/>
        <end position="144"/>
    </location>
</feature>